<keyword evidence="1" id="KW-0472">Membrane</keyword>
<keyword evidence="3" id="KW-1185">Reference proteome</keyword>
<dbReference type="EMBL" id="JALIDZ010000008">
    <property type="protein sequence ID" value="MCT8973715.1"/>
    <property type="molecule type" value="Genomic_DNA"/>
</dbReference>
<organism evidence="2 3">
    <name type="scientific">Microbaculum marinisediminis</name>
    <dbReference type="NCBI Taxonomy" id="2931392"/>
    <lineage>
        <taxon>Bacteria</taxon>
        <taxon>Pseudomonadati</taxon>
        <taxon>Pseudomonadota</taxon>
        <taxon>Alphaproteobacteria</taxon>
        <taxon>Hyphomicrobiales</taxon>
        <taxon>Tepidamorphaceae</taxon>
        <taxon>Microbaculum</taxon>
    </lineage>
</organism>
<dbReference type="Proteomes" id="UP001320898">
    <property type="component" value="Unassembled WGS sequence"/>
</dbReference>
<name>A0AAW5R5A9_9HYPH</name>
<evidence type="ECO:0000256" key="1">
    <source>
        <dbReference type="SAM" id="Phobius"/>
    </source>
</evidence>
<accession>A0AAW5R5A9</accession>
<protein>
    <submittedName>
        <fullName evidence="2">ATP synthase subunit I</fullName>
    </submittedName>
</protein>
<proteinExistence type="predicted"/>
<dbReference type="InterPro" id="IPR017581">
    <property type="entry name" value="AtpR-like"/>
</dbReference>
<evidence type="ECO:0000313" key="3">
    <source>
        <dbReference type="Proteomes" id="UP001320898"/>
    </source>
</evidence>
<evidence type="ECO:0000313" key="2">
    <source>
        <dbReference type="EMBL" id="MCT8973715.1"/>
    </source>
</evidence>
<dbReference type="RefSeq" id="WP_261617295.1">
    <property type="nucleotide sequence ID" value="NZ_JALIDZ010000008.1"/>
</dbReference>
<reference evidence="2 3" key="1">
    <citation type="submission" date="2022-04" db="EMBL/GenBank/DDBJ databases">
        <authorList>
            <person name="Ye Y.-Q."/>
            <person name="Du Z.-J."/>
        </authorList>
    </citation>
    <scope>NUCLEOTIDE SEQUENCE [LARGE SCALE GENOMIC DNA]</scope>
    <source>
        <strain evidence="2 3">A6E488</strain>
    </source>
</reference>
<gene>
    <name evidence="2" type="ORF">MUB46_17765</name>
</gene>
<keyword evidence="1" id="KW-0812">Transmembrane</keyword>
<feature type="transmembrane region" description="Helical" evidence="1">
    <location>
        <begin position="12"/>
        <end position="32"/>
    </location>
</feature>
<dbReference type="AlphaFoldDB" id="A0AAW5R5A9"/>
<sequence>MSASTMSLIAQSGLGLLVGLGVGAVHFGSLWWNTQIFARSGSMVMALAIQFGRFGLLAAVFVLLSRLGALPLLAGALGLLVARQAVIKRVGPVG</sequence>
<dbReference type="Pfam" id="PF12966">
    <property type="entry name" value="AtpR"/>
    <property type="match status" value="1"/>
</dbReference>
<keyword evidence="1" id="KW-1133">Transmembrane helix</keyword>
<feature type="transmembrane region" description="Helical" evidence="1">
    <location>
        <begin position="44"/>
        <end position="63"/>
    </location>
</feature>
<comment type="caution">
    <text evidence="2">The sequence shown here is derived from an EMBL/GenBank/DDBJ whole genome shotgun (WGS) entry which is preliminary data.</text>
</comment>
<feature type="transmembrane region" description="Helical" evidence="1">
    <location>
        <begin position="69"/>
        <end position="86"/>
    </location>
</feature>